<evidence type="ECO:0008006" key="3">
    <source>
        <dbReference type="Google" id="ProtNLM"/>
    </source>
</evidence>
<dbReference type="InterPro" id="IPR016024">
    <property type="entry name" value="ARM-type_fold"/>
</dbReference>
<reference evidence="2" key="1">
    <citation type="submission" date="2014-07" db="EMBL/GenBank/DDBJ databases">
        <title>Genome sequencing of plant-pathogenic Streptomyces species.</title>
        <authorList>
            <person name="Harrison J."/>
            <person name="Sapp M."/>
            <person name="Thwaites R."/>
            <person name="Studholme D.J."/>
        </authorList>
    </citation>
    <scope>NUCLEOTIDE SEQUENCE [LARGE SCALE GENOMIC DNA]</scope>
    <source>
        <strain evidence="2">NCPPB 4445</strain>
    </source>
</reference>
<evidence type="ECO:0000313" key="2">
    <source>
        <dbReference type="Proteomes" id="UP000037151"/>
    </source>
</evidence>
<protein>
    <recommendedName>
        <fullName evidence="3">HEAT repeat protein</fullName>
    </recommendedName>
</protein>
<gene>
    <name evidence="1" type="ORF">IQ63_45065</name>
</gene>
<organism evidence="1 2">
    <name type="scientific">Streptomyces acidiscabies</name>
    <dbReference type="NCBI Taxonomy" id="42234"/>
    <lineage>
        <taxon>Bacteria</taxon>
        <taxon>Bacillati</taxon>
        <taxon>Actinomycetota</taxon>
        <taxon>Actinomycetes</taxon>
        <taxon>Kitasatosporales</taxon>
        <taxon>Streptomycetaceae</taxon>
        <taxon>Streptomyces</taxon>
    </lineage>
</organism>
<comment type="caution">
    <text evidence="1">The sequence shown here is derived from an EMBL/GenBank/DDBJ whole genome shotgun (WGS) entry which is preliminary data.</text>
</comment>
<dbReference type="OrthoDB" id="292843at2"/>
<name>A0A0L0JD26_9ACTN</name>
<sequence length="631" mass="68052">MGEQINWAALEHNYGTAEDVPELLRRCAGPDGEEAADELLNLLFHQGGWICPAASAALPFLLRLAADPDVPGRLTILELIAMLAAEAGRVAERFLDPAWPPAWDQALPGVLALLAAPEPEIRRAAADVIGACATPGAALLPTLLNSWRTETDLPTRLELTLALGKATRRTPTGDHHTEAETLLREQLDAPHPQRRLATLHALAPVAPDHLPQALEAVRDPSVDLWRQTSSIAAGPRAVQHWTADLFPGASPAYALGLLADHPDDEQRIGALSQAGDLLAQWRSPTTALLPAIARRLDDPATEVRYRAVELLACLGPTATAYADEVAPLLDDTGVRTTRTAETVAGATVWALARMNDPRCLPALTECVTGTRAGLTWGGGLHFSGRPHRPVLPSLQEVLTRLPDHADRLLPALTTRLATTKDPRGLCDVLAAWGPAAHPAIPHLLPLLDDDQRWTPAATALAAMGEAAHEASARLLLRTRTPGDPELAAWAYWKTSGDPTPLLETTEAPSVRRLADLGPHAAPFADRFRTLTTDIDPWTRVEAAHALWSATGDTDHTIPVLTAEIRDLPNGTYAPVMLAAVRHLTRMGHAPRFLDTVPTTDHRLHYFSGWRSFTEDETIRTAVTELLAEGPC</sequence>
<dbReference type="InterPro" id="IPR011989">
    <property type="entry name" value="ARM-like"/>
</dbReference>
<dbReference type="AlphaFoldDB" id="A0A0L0JD26"/>
<dbReference type="EMBL" id="JPPY01000262">
    <property type="protein sequence ID" value="KND23379.1"/>
    <property type="molecule type" value="Genomic_DNA"/>
</dbReference>
<proteinExistence type="predicted"/>
<dbReference type="Gene3D" id="1.25.10.10">
    <property type="entry name" value="Leucine-rich Repeat Variant"/>
    <property type="match status" value="3"/>
</dbReference>
<evidence type="ECO:0000313" key="1">
    <source>
        <dbReference type="EMBL" id="KND23379.1"/>
    </source>
</evidence>
<dbReference type="PATRIC" id="fig|42234.21.peg.9257"/>
<accession>A0A0L0JD26</accession>
<dbReference type="SUPFAM" id="SSF48371">
    <property type="entry name" value="ARM repeat"/>
    <property type="match status" value="1"/>
</dbReference>
<dbReference type="RefSeq" id="WP_050375816.1">
    <property type="nucleotide sequence ID" value="NZ_KQ257835.1"/>
</dbReference>
<dbReference type="Proteomes" id="UP000037151">
    <property type="component" value="Unassembled WGS sequence"/>
</dbReference>